<dbReference type="AlphaFoldDB" id="A0A7J7CSG8"/>
<evidence type="ECO:0000313" key="4">
    <source>
        <dbReference type="EMBL" id="KAF5737052.1"/>
    </source>
</evidence>
<reference evidence="4 5" key="1">
    <citation type="journal article" date="2020" name="Nat. Commun.">
        <title>Genome of Tripterygium wilfordii and identification of cytochrome P450 involved in triptolide biosynthesis.</title>
        <authorList>
            <person name="Tu L."/>
            <person name="Su P."/>
            <person name="Zhang Z."/>
            <person name="Gao L."/>
            <person name="Wang J."/>
            <person name="Hu T."/>
            <person name="Zhou J."/>
            <person name="Zhang Y."/>
            <person name="Zhao Y."/>
            <person name="Liu Y."/>
            <person name="Song Y."/>
            <person name="Tong Y."/>
            <person name="Lu Y."/>
            <person name="Yang J."/>
            <person name="Xu C."/>
            <person name="Jia M."/>
            <person name="Peters R.J."/>
            <person name="Huang L."/>
            <person name="Gao W."/>
        </authorList>
    </citation>
    <scope>NUCLEOTIDE SEQUENCE [LARGE SCALE GENOMIC DNA]</scope>
    <source>
        <strain evidence="5">cv. XIE 37</strain>
        <tissue evidence="4">Leaf</tissue>
    </source>
</reference>
<dbReference type="OrthoDB" id="2021186at2759"/>
<sequence>MEIFGGSGFAGSDSNARKKRSNGFRRPRSDSQSLMQGHNFMSLSTQNLVSETNEVGSDGLGSDNKLKKLKLKLGGVTHTIHTKSAAGYASGGHSFGESPLQQLPFCQDNRDSSCFYPTCGGKDLRIQSKDFSGIVPSSGSFSRGKASGVPVNATTYNESVRKSERIPKRRVLDIGFDDDEDEEIRYLGKLNSSKVVADQGYKWDERRERKRRTLKITTGGRMDDGRFSNAIENLGSRNVGKDDRKKSRPDKVYEDQDYIEEEEPISDDEPESEMKQEGVSLDLYVGGRNESIPTTRKRALLFGKDVLSGGIEFPNGLPSAPPKKQKDKHTEVEQQLKKVEAARRRKMQSEKAAREAEAEAIRKILGQDSGRKKKEEKKSQLDELAQERVARANTLASNTVRWINSPNGTLVVFSEDIGLPSIFNSTPCSYPPPREKCAGPNCTNAYKYRDSKSNLPLCSLQCYKTIS</sequence>
<keyword evidence="5" id="KW-1185">Reference proteome</keyword>
<dbReference type="InterPro" id="IPR006880">
    <property type="entry name" value="INO80B_C"/>
</dbReference>
<dbReference type="GO" id="GO:0031011">
    <property type="term" value="C:Ino80 complex"/>
    <property type="evidence" value="ECO:0007669"/>
    <property type="project" value="InterPro"/>
</dbReference>
<dbReference type="CDD" id="cd23021">
    <property type="entry name" value="zf-HIT_IN80B"/>
    <property type="match status" value="1"/>
</dbReference>
<dbReference type="SMART" id="SM01406">
    <property type="entry name" value="PAPA-1"/>
    <property type="match status" value="1"/>
</dbReference>
<feature type="compositionally biased region" description="Acidic residues" evidence="2">
    <location>
        <begin position="255"/>
        <end position="271"/>
    </location>
</feature>
<feature type="coiled-coil region" evidence="1">
    <location>
        <begin position="332"/>
        <end position="387"/>
    </location>
</feature>
<dbReference type="InParanoid" id="A0A7J7CSG8"/>
<proteinExistence type="predicted"/>
<dbReference type="EMBL" id="JAAARO010000014">
    <property type="protein sequence ID" value="KAF5737052.1"/>
    <property type="molecule type" value="Genomic_DNA"/>
</dbReference>
<gene>
    <name evidence="4" type="ORF">HS088_TW14G01208</name>
</gene>
<dbReference type="InterPro" id="IPR029523">
    <property type="entry name" value="INO80B/Ies2"/>
</dbReference>
<dbReference type="InterPro" id="IPR007529">
    <property type="entry name" value="Znf_HIT"/>
</dbReference>
<name>A0A7J7CSG8_TRIWF</name>
<dbReference type="FunCoup" id="A0A7J7CSG8">
    <property type="interactions" value="121"/>
</dbReference>
<feature type="region of interest" description="Disordered" evidence="2">
    <location>
        <begin position="313"/>
        <end position="332"/>
    </location>
</feature>
<comment type="caution">
    <text evidence="4">The sequence shown here is derived from an EMBL/GenBank/DDBJ whole genome shotgun (WGS) entry which is preliminary data.</text>
</comment>
<dbReference type="Pfam" id="PF04795">
    <property type="entry name" value="PAPA-1"/>
    <property type="match status" value="1"/>
</dbReference>
<feature type="domain" description="INO80 complex subunit B-like conserved region" evidence="3">
    <location>
        <begin position="333"/>
        <end position="417"/>
    </location>
</feature>
<evidence type="ECO:0000259" key="3">
    <source>
        <dbReference type="SMART" id="SM01406"/>
    </source>
</evidence>
<evidence type="ECO:0000256" key="1">
    <source>
        <dbReference type="SAM" id="Coils"/>
    </source>
</evidence>
<keyword evidence="1" id="KW-0175">Coiled coil</keyword>
<protein>
    <submittedName>
        <fullName evidence="4">PAPA-1-like family protein / zinc finger family protein putative isoform 1</fullName>
    </submittedName>
</protein>
<feature type="region of interest" description="Disordered" evidence="2">
    <location>
        <begin position="233"/>
        <end position="276"/>
    </location>
</feature>
<feature type="compositionally biased region" description="Basic residues" evidence="2">
    <location>
        <begin position="17"/>
        <end position="26"/>
    </location>
</feature>
<dbReference type="Pfam" id="PF04438">
    <property type="entry name" value="zf-HIT"/>
    <property type="match status" value="1"/>
</dbReference>
<dbReference type="Proteomes" id="UP000593562">
    <property type="component" value="Unassembled WGS sequence"/>
</dbReference>
<feature type="region of interest" description="Disordered" evidence="2">
    <location>
        <begin position="1"/>
        <end position="37"/>
    </location>
</feature>
<evidence type="ECO:0000313" key="5">
    <source>
        <dbReference type="Proteomes" id="UP000593562"/>
    </source>
</evidence>
<dbReference type="GO" id="GO:0006338">
    <property type="term" value="P:chromatin remodeling"/>
    <property type="evidence" value="ECO:0007669"/>
    <property type="project" value="InterPro"/>
</dbReference>
<dbReference type="PANTHER" id="PTHR21561">
    <property type="entry name" value="INO80 COMPLEX SUBUNIT B"/>
    <property type="match status" value="1"/>
</dbReference>
<evidence type="ECO:0000256" key="2">
    <source>
        <dbReference type="SAM" id="MobiDB-lite"/>
    </source>
</evidence>
<accession>A0A7J7CSG8</accession>
<dbReference type="PANTHER" id="PTHR21561:SF16">
    <property type="entry name" value="PAPA-1-LIKE FAMILY PROTEIN _ ZINC FINGER (HIT TYPE) FAMILY PROTEIN"/>
    <property type="match status" value="1"/>
</dbReference>
<feature type="compositionally biased region" description="Basic and acidic residues" evidence="2">
    <location>
        <begin position="239"/>
        <end position="254"/>
    </location>
</feature>
<organism evidence="4 5">
    <name type="scientific">Tripterygium wilfordii</name>
    <name type="common">Thunder God vine</name>
    <dbReference type="NCBI Taxonomy" id="458696"/>
    <lineage>
        <taxon>Eukaryota</taxon>
        <taxon>Viridiplantae</taxon>
        <taxon>Streptophyta</taxon>
        <taxon>Embryophyta</taxon>
        <taxon>Tracheophyta</taxon>
        <taxon>Spermatophyta</taxon>
        <taxon>Magnoliopsida</taxon>
        <taxon>eudicotyledons</taxon>
        <taxon>Gunneridae</taxon>
        <taxon>Pentapetalae</taxon>
        <taxon>rosids</taxon>
        <taxon>fabids</taxon>
        <taxon>Celastrales</taxon>
        <taxon>Celastraceae</taxon>
        <taxon>Tripterygium</taxon>
    </lineage>
</organism>